<name>A0A0D9XB44_9ORYZ</name>
<dbReference type="PANTHER" id="PTHR43190">
    <property type="entry name" value="N-ACETYL-D-GLUCOSAMINE KINASE"/>
    <property type="match status" value="1"/>
</dbReference>
<reference evidence="1" key="3">
    <citation type="submission" date="2015-04" db="UniProtKB">
        <authorList>
            <consortium name="EnsemblPlants"/>
        </authorList>
    </citation>
    <scope>IDENTIFICATION</scope>
</reference>
<dbReference type="EnsemblPlants" id="LPERR09G00130.4">
    <property type="protein sequence ID" value="LPERR09G00130.4"/>
    <property type="gene ID" value="LPERR09G00130"/>
</dbReference>
<evidence type="ECO:0000313" key="1">
    <source>
        <dbReference type="EnsemblPlants" id="LPERR09G00130.4"/>
    </source>
</evidence>
<evidence type="ECO:0000313" key="2">
    <source>
        <dbReference type="Proteomes" id="UP000032180"/>
    </source>
</evidence>
<accession>A0A0D9XB44</accession>
<dbReference type="Proteomes" id="UP000032180">
    <property type="component" value="Chromosome 9"/>
</dbReference>
<dbReference type="Gramene" id="LPERR09G00130.4">
    <property type="protein sequence ID" value="LPERR09G00130.4"/>
    <property type="gene ID" value="LPERR09G00130"/>
</dbReference>
<dbReference type="PANTHER" id="PTHR43190:SF3">
    <property type="entry name" value="N-ACETYL-D-GLUCOSAMINE KINASE"/>
    <property type="match status" value="1"/>
</dbReference>
<protein>
    <submittedName>
        <fullName evidence="1">Uncharacterized protein</fullName>
    </submittedName>
</protein>
<dbReference type="HOGENOM" id="CLU_2389412_0_0_1"/>
<organism evidence="1 2">
    <name type="scientific">Leersia perrieri</name>
    <dbReference type="NCBI Taxonomy" id="77586"/>
    <lineage>
        <taxon>Eukaryota</taxon>
        <taxon>Viridiplantae</taxon>
        <taxon>Streptophyta</taxon>
        <taxon>Embryophyta</taxon>
        <taxon>Tracheophyta</taxon>
        <taxon>Spermatophyta</taxon>
        <taxon>Magnoliopsida</taxon>
        <taxon>Liliopsida</taxon>
        <taxon>Poales</taxon>
        <taxon>Poaceae</taxon>
        <taxon>BOP clade</taxon>
        <taxon>Oryzoideae</taxon>
        <taxon>Oryzeae</taxon>
        <taxon>Oryzinae</taxon>
        <taxon>Leersia</taxon>
    </lineage>
</organism>
<reference evidence="1 2" key="1">
    <citation type="submission" date="2012-08" db="EMBL/GenBank/DDBJ databases">
        <title>Oryza genome evolution.</title>
        <authorList>
            <person name="Wing R.A."/>
        </authorList>
    </citation>
    <scope>NUCLEOTIDE SEQUENCE</scope>
</reference>
<reference evidence="2" key="2">
    <citation type="submission" date="2013-12" db="EMBL/GenBank/DDBJ databases">
        <authorList>
            <person name="Yu Y."/>
            <person name="Lee S."/>
            <person name="de Baynast K."/>
            <person name="Wissotski M."/>
            <person name="Liu L."/>
            <person name="Talag J."/>
            <person name="Goicoechea J."/>
            <person name="Angelova A."/>
            <person name="Jetty R."/>
            <person name="Kudrna D."/>
            <person name="Golser W."/>
            <person name="Rivera L."/>
            <person name="Zhang J."/>
            <person name="Wing R."/>
        </authorList>
    </citation>
    <scope>NUCLEOTIDE SEQUENCE</scope>
</reference>
<dbReference type="InterPro" id="IPR052519">
    <property type="entry name" value="Euk-type_GlcNAc_Kinase"/>
</dbReference>
<dbReference type="AlphaFoldDB" id="A0A0D9XB44"/>
<dbReference type="Gene3D" id="3.30.420.40">
    <property type="match status" value="1"/>
</dbReference>
<proteinExistence type="predicted"/>
<sequence length="94" mass="9365">MGGYEKGESPAEGGVILGVDGGTTNTVCVCLPAAMPPPDSPSAVPVLSRAIAGCSNRNSVGANPFLCRGRKGVEVSHGPRCAARCSAPGSGLRR</sequence>
<keyword evidence="2" id="KW-1185">Reference proteome</keyword>